<organism evidence="7 8">
    <name type="scientific">Ciona savignyi</name>
    <name type="common">Pacific transparent sea squirt</name>
    <dbReference type="NCBI Taxonomy" id="51511"/>
    <lineage>
        <taxon>Eukaryota</taxon>
        <taxon>Metazoa</taxon>
        <taxon>Chordata</taxon>
        <taxon>Tunicata</taxon>
        <taxon>Ascidiacea</taxon>
        <taxon>Phlebobranchia</taxon>
        <taxon>Cionidae</taxon>
        <taxon>Ciona</taxon>
    </lineage>
</organism>
<dbReference type="OMA" id="PANNESF"/>
<dbReference type="SUPFAM" id="SSF140996">
    <property type="entry name" value="Hermes dimerisation domain"/>
    <property type="match status" value="1"/>
</dbReference>
<dbReference type="AlphaFoldDB" id="H2ZR45"/>
<reference evidence="7" key="2">
    <citation type="submission" date="2025-08" db="UniProtKB">
        <authorList>
            <consortium name="Ensembl"/>
        </authorList>
    </citation>
    <scope>IDENTIFICATION</scope>
</reference>
<accession>H2ZR45</accession>
<dbReference type="GO" id="GO:0008270">
    <property type="term" value="F:zinc ion binding"/>
    <property type="evidence" value="ECO:0007669"/>
    <property type="project" value="UniProtKB-KW"/>
</dbReference>
<dbReference type="FunCoup" id="H2ZR45">
    <property type="interactions" value="46"/>
</dbReference>
<keyword evidence="4" id="KW-0862">Zinc</keyword>
<evidence type="ECO:0000256" key="4">
    <source>
        <dbReference type="ARBA" id="ARBA00022833"/>
    </source>
</evidence>
<evidence type="ECO:0000256" key="5">
    <source>
        <dbReference type="ARBA" id="ARBA00023242"/>
    </source>
</evidence>
<dbReference type="PANTHER" id="PTHR46481:SF10">
    <property type="entry name" value="ZINC FINGER BED DOMAIN-CONTAINING PROTEIN 39"/>
    <property type="match status" value="1"/>
</dbReference>
<evidence type="ECO:0000313" key="7">
    <source>
        <dbReference type="Ensembl" id="ENSCSAVP00000020061.1"/>
    </source>
</evidence>
<evidence type="ECO:0000256" key="3">
    <source>
        <dbReference type="ARBA" id="ARBA00022771"/>
    </source>
</evidence>
<dbReference type="InParanoid" id="H2ZR45"/>
<dbReference type="InterPro" id="IPR012337">
    <property type="entry name" value="RNaseH-like_sf"/>
</dbReference>
<dbReference type="InterPro" id="IPR008906">
    <property type="entry name" value="HATC_C_dom"/>
</dbReference>
<keyword evidence="2" id="KW-0479">Metal-binding</keyword>
<dbReference type="Ensembl" id="ENSCSAVT00000020275.1">
    <property type="protein sequence ID" value="ENSCSAVP00000020061.1"/>
    <property type="gene ID" value="ENSCSAVG00000011776.1"/>
</dbReference>
<evidence type="ECO:0000313" key="8">
    <source>
        <dbReference type="Proteomes" id="UP000007875"/>
    </source>
</evidence>
<keyword evidence="5" id="KW-0539">Nucleus</keyword>
<evidence type="ECO:0000256" key="2">
    <source>
        <dbReference type="ARBA" id="ARBA00022723"/>
    </source>
</evidence>
<dbReference type="PANTHER" id="PTHR46481">
    <property type="entry name" value="ZINC FINGER BED DOMAIN-CONTAINING PROTEIN 4"/>
    <property type="match status" value="1"/>
</dbReference>
<proteinExistence type="predicted"/>
<dbReference type="Pfam" id="PF05699">
    <property type="entry name" value="Dimer_Tnp_hAT"/>
    <property type="match status" value="1"/>
</dbReference>
<dbReference type="GeneTree" id="ENSGT00940000158431"/>
<dbReference type="Proteomes" id="UP000007875">
    <property type="component" value="Unassembled WGS sequence"/>
</dbReference>
<dbReference type="STRING" id="51511.ENSCSAVP00000020061"/>
<feature type="domain" description="HAT C-terminal dimerisation" evidence="6">
    <location>
        <begin position="417"/>
        <end position="469"/>
    </location>
</feature>
<comment type="subcellular location">
    <subcellularLocation>
        <location evidence="1">Nucleus</location>
    </subcellularLocation>
</comment>
<reference evidence="8" key="1">
    <citation type="submission" date="2003-08" db="EMBL/GenBank/DDBJ databases">
        <authorList>
            <person name="Birren B."/>
            <person name="Nusbaum C."/>
            <person name="Abebe A."/>
            <person name="Abouelleil A."/>
            <person name="Adekoya E."/>
            <person name="Ait-zahra M."/>
            <person name="Allen N."/>
            <person name="Allen T."/>
            <person name="An P."/>
            <person name="Anderson M."/>
            <person name="Anderson S."/>
            <person name="Arachchi H."/>
            <person name="Armbruster J."/>
            <person name="Bachantsang P."/>
            <person name="Baldwin J."/>
            <person name="Barry A."/>
            <person name="Bayul T."/>
            <person name="Blitshsteyn B."/>
            <person name="Bloom T."/>
            <person name="Blye J."/>
            <person name="Boguslavskiy L."/>
            <person name="Borowsky M."/>
            <person name="Boukhgalter B."/>
            <person name="Brunache A."/>
            <person name="Butler J."/>
            <person name="Calixte N."/>
            <person name="Calvo S."/>
            <person name="Camarata J."/>
            <person name="Campo K."/>
            <person name="Chang J."/>
            <person name="Cheshatsang Y."/>
            <person name="Citroen M."/>
            <person name="Collymore A."/>
            <person name="Considine T."/>
            <person name="Cook A."/>
            <person name="Cooke P."/>
            <person name="Corum B."/>
            <person name="Cuomo C."/>
            <person name="David R."/>
            <person name="Dawoe T."/>
            <person name="Degray S."/>
            <person name="Dodge S."/>
            <person name="Dooley K."/>
            <person name="Dorje P."/>
            <person name="Dorjee K."/>
            <person name="Dorris L."/>
            <person name="Duffey N."/>
            <person name="Dupes A."/>
            <person name="Elkins T."/>
            <person name="Engels R."/>
            <person name="Erickson J."/>
            <person name="Farina A."/>
            <person name="Faro S."/>
            <person name="Ferreira P."/>
            <person name="Fischer H."/>
            <person name="Fitzgerald M."/>
            <person name="Foley K."/>
            <person name="Gage D."/>
            <person name="Galagan J."/>
            <person name="Gearin G."/>
            <person name="Gnerre S."/>
            <person name="Gnirke A."/>
            <person name="Goyette A."/>
            <person name="Graham J."/>
            <person name="Grandbois E."/>
            <person name="Gyaltsen K."/>
            <person name="Hafez N."/>
            <person name="Hagopian D."/>
            <person name="Hagos B."/>
            <person name="Hall J."/>
            <person name="Hatcher B."/>
            <person name="Heller A."/>
            <person name="Higgins H."/>
            <person name="Honan T."/>
            <person name="Horn A."/>
            <person name="Houde N."/>
            <person name="Hughes L."/>
            <person name="Hulme W."/>
            <person name="Husby E."/>
            <person name="Iliev I."/>
            <person name="Jaffe D."/>
            <person name="Jones C."/>
            <person name="Kamal M."/>
            <person name="Kamat A."/>
            <person name="Kamvysselis M."/>
            <person name="Karlsson E."/>
            <person name="Kells C."/>
            <person name="Kieu A."/>
            <person name="Kisner P."/>
            <person name="Kodira C."/>
            <person name="Kulbokas E."/>
            <person name="Labutti K."/>
            <person name="Lama D."/>
            <person name="Landers T."/>
            <person name="Leger J."/>
            <person name="Levine S."/>
            <person name="Lewis D."/>
            <person name="Lewis T."/>
            <person name="Lindblad-toh K."/>
            <person name="Liu X."/>
            <person name="Lokyitsang T."/>
            <person name="Lokyitsang Y."/>
            <person name="Lucien O."/>
            <person name="Lui A."/>
            <person name="Ma L.J."/>
            <person name="Mabbitt R."/>
            <person name="Macdonald J."/>
            <person name="Maclean C."/>
            <person name="Major J."/>
            <person name="Manning J."/>
            <person name="Marabella R."/>
            <person name="Maru K."/>
            <person name="Matthews C."/>
            <person name="Mauceli E."/>
            <person name="Mccarthy M."/>
            <person name="Mcdonough S."/>
            <person name="Mcghee T."/>
            <person name="Meldrim J."/>
            <person name="Meneus L."/>
            <person name="Mesirov J."/>
            <person name="Mihalev A."/>
            <person name="Mihova T."/>
            <person name="Mikkelsen T."/>
            <person name="Mlenga V."/>
            <person name="Moru K."/>
            <person name="Mozes J."/>
            <person name="Mulrain L."/>
            <person name="Munson G."/>
            <person name="Naylor J."/>
            <person name="Newes C."/>
            <person name="Nguyen C."/>
            <person name="Nguyen N."/>
            <person name="Nguyen T."/>
            <person name="Nicol R."/>
            <person name="Nielsen C."/>
            <person name="Nizzari M."/>
            <person name="Norbu C."/>
            <person name="Norbu N."/>
            <person name="O'donnell P."/>
            <person name="Okoawo O."/>
            <person name="O'leary S."/>
            <person name="Omotosho B."/>
            <person name="O'neill K."/>
            <person name="Osman S."/>
            <person name="Parker S."/>
            <person name="Perrin D."/>
            <person name="Phunkhang P."/>
            <person name="Piqani B."/>
            <person name="Purcell S."/>
            <person name="Rachupka T."/>
            <person name="Ramasamy U."/>
            <person name="Rameau R."/>
            <person name="Ray V."/>
            <person name="Raymond C."/>
            <person name="Retta R."/>
            <person name="Richardson S."/>
            <person name="Rise C."/>
            <person name="Rodriguez J."/>
            <person name="Rogers J."/>
            <person name="Rogov P."/>
            <person name="Rutman M."/>
            <person name="Schupbach R."/>
            <person name="Seaman C."/>
            <person name="Settipalli S."/>
            <person name="Sharpe T."/>
            <person name="Sheridan J."/>
            <person name="Sherpa N."/>
            <person name="Shi J."/>
            <person name="Smirnov S."/>
            <person name="Smith C."/>
            <person name="Sougnez C."/>
            <person name="Spencer B."/>
            <person name="Stalker J."/>
            <person name="Stange-thomann N."/>
            <person name="Stavropoulos S."/>
            <person name="Stetson K."/>
            <person name="Stone C."/>
            <person name="Stone S."/>
            <person name="Stubbs M."/>
            <person name="Talamas J."/>
            <person name="Tchuinga P."/>
            <person name="Tenzing P."/>
            <person name="Tesfaye S."/>
            <person name="Theodore J."/>
            <person name="Thoulutsang Y."/>
            <person name="Topham K."/>
            <person name="Towey S."/>
            <person name="Tsamla T."/>
            <person name="Tsomo N."/>
            <person name="Vallee D."/>
            <person name="Vassiliev H."/>
            <person name="Venkataraman V."/>
            <person name="Vinson J."/>
            <person name="Vo A."/>
            <person name="Wade C."/>
            <person name="Wang S."/>
            <person name="Wangchuk T."/>
            <person name="Wangdi T."/>
            <person name="Whittaker C."/>
            <person name="Wilkinson J."/>
            <person name="Wu Y."/>
            <person name="Wyman D."/>
            <person name="Yadav S."/>
            <person name="Yang S."/>
            <person name="Yang X."/>
            <person name="Yeager S."/>
            <person name="Yee E."/>
            <person name="Young G."/>
            <person name="Zainoun J."/>
            <person name="Zembeck L."/>
            <person name="Zimmer A."/>
            <person name="Zody M."/>
            <person name="Lander E."/>
        </authorList>
    </citation>
    <scope>NUCLEOTIDE SEQUENCE [LARGE SCALE GENOMIC DNA]</scope>
</reference>
<sequence>KITNAITKMICEDVQPFSMVEDKGFVGLLQLLEPRYKIPSRSTFSRAILPNTFQKSKIILRKEIETSISKISLTADLWTSCQTESYLATTAHFISEEGVVITKLLALHNSVERNTAAYISEAISSKIISEIKDMSKVFALVTDNAKSIINATDLLKLHHHPCVAHTLNLVVGDSLKIQRSVCDMLQISKNLATLLHRSTIAAATLHKAQANLGMAEHGIPQAIVTRWNSSLHMLQALLKQKNVLTYIAQEQSTIRAITYNHWDIMASLVRLLEPFDEVTKLVSGHDSSIGQIIPLIYGLQKVLSETDAPGVGSISTQLLHGLRSRFGVLTSNNFYKAATVLDPRYKAKFLPEPDTANVVAFIRLHAETSLEKVTRSETLPMLSPNTSETVNGRSVLHLIQTMTSSDHLEHDSNLDSLDIYMAENTTPMTSNPAKYWKSKLSEWPSLSRFALTLIACPSTSVASERVFST</sequence>
<protein>
    <recommendedName>
        <fullName evidence="6">HAT C-terminal dimerisation domain-containing protein</fullName>
    </recommendedName>
</protein>
<name>H2ZR45_CIOSA</name>
<evidence type="ECO:0000256" key="1">
    <source>
        <dbReference type="ARBA" id="ARBA00004123"/>
    </source>
</evidence>
<dbReference type="GO" id="GO:0046983">
    <property type="term" value="F:protein dimerization activity"/>
    <property type="evidence" value="ECO:0007669"/>
    <property type="project" value="InterPro"/>
</dbReference>
<evidence type="ECO:0000259" key="6">
    <source>
        <dbReference type="Pfam" id="PF05699"/>
    </source>
</evidence>
<reference evidence="7" key="3">
    <citation type="submission" date="2025-09" db="UniProtKB">
        <authorList>
            <consortium name="Ensembl"/>
        </authorList>
    </citation>
    <scope>IDENTIFICATION</scope>
</reference>
<dbReference type="GO" id="GO:0005634">
    <property type="term" value="C:nucleus"/>
    <property type="evidence" value="ECO:0007669"/>
    <property type="project" value="UniProtKB-SubCell"/>
</dbReference>
<dbReference type="eggNOG" id="KOG1121">
    <property type="taxonomic scope" value="Eukaryota"/>
</dbReference>
<dbReference type="InterPro" id="IPR052035">
    <property type="entry name" value="ZnF_BED_domain_contain"/>
</dbReference>
<keyword evidence="3" id="KW-0863">Zinc-finger</keyword>
<keyword evidence="8" id="KW-1185">Reference proteome</keyword>
<dbReference type="HOGENOM" id="CLU_009123_12_0_1"/>
<dbReference type="SUPFAM" id="SSF53098">
    <property type="entry name" value="Ribonuclease H-like"/>
    <property type="match status" value="1"/>
</dbReference>
<dbReference type="Gene3D" id="1.10.10.1070">
    <property type="entry name" value="Zinc finger, BED domain-containing"/>
    <property type="match status" value="1"/>
</dbReference>